<dbReference type="GeneID" id="66106323"/>
<name>A0A9P8AWM8_9AGAR</name>
<dbReference type="EMBL" id="MU250526">
    <property type="protein sequence ID" value="KAG7450829.1"/>
    <property type="molecule type" value="Genomic_DNA"/>
</dbReference>
<protein>
    <submittedName>
        <fullName evidence="2">Uncharacterized protein</fullName>
    </submittedName>
</protein>
<dbReference type="RefSeq" id="XP_043044329.1">
    <property type="nucleotide sequence ID" value="XM_043184026.1"/>
</dbReference>
<gene>
    <name evidence="2" type="ORF">BT62DRAFT_917120</name>
</gene>
<proteinExistence type="predicted"/>
<dbReference type="Proteomes" id="UP000812287">
    <property type="component" value="Unassembled WGS sequence"/>
</dbReference>
<feature type="compositionally biased region" description="Polar residues" evidence="1">
    <location>
        <begin position="75"/>
        <end position="85"/>
    </location>
</feature>
<reference evidence="2" key="1">
    <citation type="submission" date="2020-11" db="EMBL/GenBank/DDBJ databases">
        <title>Adaptations for nitrogen fixation in a non-lichenized fungal sporocarp promotes dispersal by wood-feeding termites.</title>
        <authorList>
            <consortium name="DOE Joint Genome Institute"/>
            <person name="Koch R.A."/>
            <person name="Yoon G."/>
            <person name="Arayal U."/>
            <person name="Lail K."/>
            <person name="Amirebrahimi M."/>
            <person name="Labutti K."/>
            <person name="Lipzen A."/>
            <person name="Riley R."/>
            <person name="Barry K."/>
            <person name="Henrissat B."/>
            <person name="Grigoriev I.V."/>
            <person name="Herr J.R."/>
            <person name="Aime M.C."/>
        </authorList>
    </citation>
    <scope>NUCLEOTIDE SEQUENCE</scope>
    <source>
        <strain evidence="2">MCA 3950</strain>
    </source>
</reference>
<accession>A0A9P8AWM8</accession>
<evidence type="ECO:0000313" key="3">
    <source>
        <dbReference type="Proteomes" id="UP000812287"/>
    </source>
</evidence>
<comment type="caution">
    <text evidence="2">The sequence shown here is derived from an EMBL/GenBank/DDBJ whole genome shotgun (WGS) entry which is preliminary data.</text>
</comment>
<evidence type="ECO:0000313" key="2">
    <source>
        <dbReference type="EMBL" id="KAG7450829.1"/>
    </source>
</evidence>
<dbReference type="AlphaFoldDB" id="A0A9P8AWM8"/>
<organism evidence="2 3">
    <name type="scientific">Guyanagaster necrorhizus</name>
    <dbReference type="NCBI Taxonomy" id="856835"/>
    <lineage>
        <taxon>Eukaryota</taxon>
        <taxon>Fungi</taxon>
        <taxon>Dikarya</taxon>
        <taxon>Basidiomycota</taxon>
        <taxon>Agaricomycotina</taxon>
        <taxon>Agaricomycetes</taxon>
        <taxon>Agaricomycetidae</taxon>
        <taxon>Agaricales</taxon>
        <taxon>Marasmiineae</taxon>
        <taxon>Physalacriaceae</taxon>
        <taxon>Guyanagaster</taxon>
    </lineage>
</organism>
<feature type="region of interest" description="Disordered" evidence="1">
    <location>
        <begin position="74"/>
        <end position="93"/>
    </location>
</feature>
<keyword evidence="3" id="KW-1185">Reference proteome</keyword>
<evidence type="ECO:0000256" key="1">
    <source>
        <dbReference type="SAM" id="MobiDB-lite"/>
    </source>
</evidence>
<sequence length="256" mass="27638">MSGLTYQLHSTGNVIILGDWSIGPSWAAYHAQKNIQDESSVSESLSDIPSLSLDSMALDGGHADNSADEYAVVNPDSTNKLSTGDRSTDHPRVNIGLQESDPVMPVEHNNPVQTESDSQRGHWMMAEALISDGTKKIIDRCRKAMGLASQPVPSSSSAARPQDKGKIVNYYNKLTTLPGFTSNDFNSDNMTVAINNSTAINEPSMEKVSSQSTTAQKTLEQHKAHSVKISEVLEQLMHLNQPSDTAANIAPIMSSD</sequence>